<feature type="region of interest" description="Disordered" evidence="1">
    <location>
        <begin position="1"/>
        <end position="105"/>
    </location>
</feature>
<accession>A0A6M5ULA9</accession>
<name>A0A6M5ULA9_9MICO</name>
<geneLocation type="plasmid" evidence="2 3">
    <name>pCPRO01</name>
</geneLocation>
<dbReference type="EMBL" id="CP052758">
    <property type="protein sequence ID" value="QJW38774.1"/>
    <property type="molecule type" value="Genomic_DNA"/>
</dbReference>
<organism evidence="2 3">
    <name type="scientific">Cellulosimicrobium protaetiae</name>
    <dbReference type="NCBI Taxonomy" id="2587808"/>
    <lineage>
        <taxon>Bacteria</taxon>
        <taxon>Bacillati</taxon>
        <taxon>Actinomycetota</taxon>
        <taxon>Actinomycetes</taxon>
        <taxon>Micrococcales</taxon>
        <taxon>Promicromonosporaceae</taxon>
        <taxon>Cellulosimicrobium</taxon>
    </lineage>
</organism>
<dbReference type="KEGG" id="cprt:FIC82_020545"/>
<proteinExistence type="predicted"/>
<dbReference type="Proteomes" id="UP000451354">
    <property type="component" value="Plasmid pCPRO01"/>
</dbReference>
<evidence type="ECO:0000256" key="1">
    <source>
        <dbReference type="SAM" id="MobiDB-lite"/>
    </source>
</evidence>
<protein>
    <submittedName>
        <fullName evidence="2">Uncharacterized protein</fullName>
    </submittedName>
</protein>
<feature type="compositionally biased region" description="Low complexity" evidence="1">
    <location>
        <begin position="73"/>
        <end position="94"/>
    </location>
</feature>
<dbReference type="OrthoDB" id="5148748at2"/>
<sequence>MSTDNTGAARPIPAGRLASFEDADDEVSISLPPRRPRAPKPEPVAPVTLEAVPSLPEVPQDEPAPRLPKRRSSTSTSAKASPAREAAPEATAAEEAGEQGSDAMRPSNVHIPVFLLDPIRDLCAKKGLSHGEVIIIALEDTHPRLRELVNPVATAGGSLFAARRSRASRSADGPLTPLNYRLRESDYATLDRLAAEFGASSRGHLITEALKGYFGLTEAP</sequence>
<keyword evidence="2" id="KW-0614">Plasmid</keyword>
<evidence type="ECO:0000313" key="3">
    <source>
        <dbReference type="Proteomes" id="UP000451354"/>
    </source>
</evidence>
<evidence type="ECO:0000313" key="2">
    <source>
        <dbReference type="EMBL" id="QJW38774.1"/>
    </source>
</evidence>
<keyword evidence="3" id="KW-1185">Reference proteome</keyword>
<dbReference type="RefSeq" id="WP_154800716.1">
    <property type="nucleotide sequence ID" value="NZ_CP052758.1"/>
</dbReference>
<reference evidence="3" key="1">
    <citation type="journal article" date="2022" name="Int. J. Syst. Evol. Microbiol.">
        <title>Cellulosimicrobium protaetiae sp. nov., isolated from the gut of the larva of Protaetia brevitarsis seulensis.</title>
        <authorList>
            <person name="Le Han H."/>
            <person name="Nguyen T.T.H."/>
            <person name="Li Z."/>
            <person name="Shin N.R."/>
            <person name="Kim S.G."/>
        </authorList>
    </citation>
    <scope>NUCLEOTIDE SEQUENCE [LARGE SCALE GENOMIC DNA]</scope>
    <source>
        <strain evidence="3">BI34</strain>
    </source>
</reference>
<gene>
    <name evidence="2" type="ORF">FIC82_020545</name>
</gene>
<dbReference type="AlphaFoldDB" id="A0A6M5ULA9"/>